<evidence type="ECO:0000256" key="5">
    <source>
        <dbReference type="ARBA" id="ARBA00022884"/>
    </source>
</evidence>
<keyword evidence="8" id="KW-0175">Coiled coil</keyword>
<organism evidence="12 13">
    <name type="scientific">Cimex lectularius</name>
    <name type="common">Bed bug</name>
    <name type="synonym">Acanthia lectularia</name>
    <dbReference type="NCBI Taxonomy" id="79782"/>
    <lineage>
        <taxon>Eukaryota</taxon>
        <taxon>Metazoa</taxon>
        <taxon>Ecdysozoa</taxon>
        <taxon>Arthropoda</taxon>
        <taxon>Hexapoda</taxon>
        <taxon>Insecta</taxon>
        <taxon>Pterygota</taxon>
        <taxon>Neoptera</taxon>
        <taxon>Paraneoptera</taxon>
        <taxon>Hemiptera</taxon>
        <taxon>Heteroptera</taxon>
        <taxon>Panheteroptera</taxon>
        <taxon>Cimicomorpha</taxon>
        <taxon>Cimicidae</taxon>
        <taxon>Cimex</taxon>
    </lineage>
</organism>
<evidence type="ECO:0000256" key="2">
    <source>
        <dbReference type="ARBA" id="ARBA00022737"/>
    </source>
</evidence>
<dbReference type="InterPro" id="IPR000571">
    <property type="entry name" value="Znf_CCCH"/>
</dbReference>
<feature type="zinc finger region" description="C3H1-type" evidence="7">
    <location>
        <begin position="196"/>
        <end position="224"/>
    </location>
</feature>
<evidence type="ECO:0000256" key="7">
    <source>
        <dbReference type="PROSITE-ProRule" id="PRU00723"/>
    </source>
</evidence>
<feature type="coiled-coil region" evidence="8">
    <location>
        <begin position="91"/>
        <end position="175"/>
    </location>
</feature>
<dbReference type="SMART" id="SM00356">
    <property type="entry name" value="ZnF_C3H1"/>
    <property type="match status" value="2"/>
</dbReference>
<keyword evidence="3 7" id="KW-0863">Zinc-finger</keyword>
<reference evidence="12" key="1">
    <citation type="submission" date="2022-01" db="UniProtKB">
        <authorList>
            <consortium name="EnsemblMetazoa"/>
        </authorList>
    </citation>
    <scope>IDENTIFICATION</scope>
</reference>
<dbReference type="PANTHER" id="PTHR12620">
    <property type="entry name" value="U2 SNRNP AUXILIARY FACTOR, SMALL SUBUNIT"/>
    <property type="match status" value="1"/>
</dbReference>
<evidence type="ECO:0000256" key="1">
    <source>
        <dbReference type="ARBA" id="ARBA00022723"/>
    </source>
</evidence>
<keyword evidence="4 7" id="KW-0862">Zinc</keyword>
<feature type="compositionally biased region" description="Basic and acidic residues" evidence="9">
    <location>
        <begin position="412"/>
        <end position="446"/>
    </location>
</feature>
<dbReference type="RefSeq" id="XP_014245452.1">
    <property type="nucleotide sequence ID" value="XM_014389966.2"/>
</dbReference>
<feature type="domain" description="C3H1-type" evidence="11">
    <location>
        <begin position="196"/>
        <end position="224"/>
    </location>
</feature>
<dbReference type="InterPro" id="IPR000504">
    <property type="entry name" value="RRM_dom"/>
</dbReference>
<dbReference type="GO" id="GO:0003723">
    <property type="term" value="F:RNA binding"/>
    <property type="evidence" value="ECO:0007669"/>
    <property type="project" value="UniProtKB-UniRule"/>
</dbReference>
<dbReference type="AlphaFoldDB" id="A0A8I6RH98"/>
<evidence type="ECO:0000313" key="12">
    <source>
        <dbReference type="EnsemblMetazoa" id="XP_014245452.1"/>
    </source>
</evidence>
<feature type="domain" description="RRM" evidence="10">
    <location>
        <begin position="271"/>
        <end position="334"/>
    </location>
</feature>
<dbReference type="KEGG" id="clec:106664327"/>
<feature type="region of interest" description="Disordered" evidence="9">
    <location>
        <begin position="387"/>
        <end position="469"/>
    </location>
</feature>
<accession>A0A8I6RH98</accession>
<dbReference type="EnsemblMetazoa" id="XM_014389966.2">
    <property type="protein sequence ID" value="XP_014245452.1"/>
    <property type="gene ID" value="LOC106664327"/>
</dbReference>
<dbReference type="Gene3D" id="3.30.70.330">
    <property type="match status" value="1"/>
</dbReference>
<dbReference type="InterPro" id="IPR012677">
    <property type="entry name" value="Nucleotide-bd_a/b_plait_sf"/>
</dbReference>
<evidence type="ECO:0000259" key="11">
    <source>
        <dbReference type="PROSITE" id="PS50103"/>
    </source>
</evidence>
<dbReference type="GO" id="GO:0008270">
    <property type="term" value="F:zinc ion binding"/>
    <property type="evidence" value="ECO:0007669"/>
    <property type="project" value="UniProtKB-KW"/>
</dbReference>
<dbReference type="PRINTS" id="PR01848">
    <property type="entry name" value="U2AUXFACTOR"/>
</dbReference>
<dbReference type="GO" id="GO:0000398">
    <property type="term" value="P:mRNA splicing, via spliceosome"/>
    <property type="evidence" value="ECO:0007669"/>
    <property type="project" value="InterPro"/>
</dbReference>
<dbReference type="InterPro" id="IPR035979">
    <property type="entry name" value="RBD_domain_sf"/>
</dbReference>
<dbReference type="InterPro" id="IPR009145">
    <property type="entry name" value="U2AF_small"/>
</dbReference>
<keyword evidence="5 6" id="KW-0694">RNA-binding</keyword>
<dbReference type="Proteomes" id="UP000494040">
    <property type="component" value="Unassembled WGS sequence"/>
</dbReference>
<proteinExistence type="predicted"/>
<evidence type="ECO:0000256" key="9">
    <source>
        <dbReference type="SAM" id="MobiDB-lite"/>
    </source>
</evidence>
<evidence type="ECO:0000313" key="13">
    <source>
        <dbReference type="Proteomes" id="UP000494040"/>
    </source>
</evidence>
<evidence type="ECO:0000256" key="6">
    <source>
        <dbReference type="PROSITE-ProRule" id="PRU00176"/>
    </source>
</evidence>
<keyword evidence="13" id="KW-1185">Reference proteome</keyword>
<evidence type="ECO:0000259" key="10">
    <source>
        <dbReference type="PROSITE" id="PS50102"/>
    </source>
</evidence>
<dbReference type="PROSITE" id="PS50102">
    <property type="entry name" value="RRM"/>
    <property type="match status" value="1"/>
</dbReference>
<evidence type="ECO:0000256" key="3">
    <source>
        <dbReference type="ARBA" id="ARBA00022771"/>
    </source>
</evidence>
<dbReference type="GeneID" id="106664327"/>
<sequence length="469" mass="56824">MYFEYLTTNVNSYSFNDIHQSLFKRQLIDVLILMGHHKEWRKIAKKFRRKRIRKKCAIERDEKLREEEKMLKSCPQYQTWLYEQQLLDKFAKEEEERVANEAKLKWEAEERLAQERWRQKQELAKQEAEVREKQQALIREEWEKEQKQKLKEEEKRKLEEERKKEEMDRILAEMDLFISGELRELPSELNVSTETQPGKEICPFFQKVGACRFKTSCSRNHVRPGISKCILMPGFYSHFSLSSSNQAEYDTDISLEYDTHEQYKHFRDFYDDIKDEFLKFGKIDVLKVCSNEEPHLRGNVYVQFREERSAMSAFRGLNGRYYAGKRISVEFVNIPNWNRAICGLQFRKACPKGRVCNFLHVFRNPHGEYTFIDDSKKAAKEKEWKWSDSSDSDDYNRDRHNNKRNRSHERRSRSQDKKNSRHSERSRLREKSRTTERRSHSKEFRKSKARRKKRKKDKYESERMLRNGT</sequence>
<feature type="compositionally biased region" description="Basic and acidic residues" evidence="9">
    <location>
        <begin position="387"/>
        <end position="399"/>
    </location>
</feature>
<protein>
    <submittedName>
        <fullName evidence="12">Uncharacterized protein</fullName>
    </submittedName>
</protein>
<evidence type="ECO:0000256" key="8">
    <source>
        <dbReference type="SAM" id="Coils"/>
    </source>
</evidence>
<keyword evidence="2" id="KW-0677">Repeat</keyword>
<evidence type="ECO:0000256" key="4">
    <source>
        <dbReference type="ARBA" id="ARBA00022833"/>
    </source>
</evidence>
<dbReference type="OrthoDB" id="75923at2759"/>
<dbReference type="SUPFAM" id="SSF54928">
    <property type="entry name" value="RNA-binding domain, RBD"/>
    <property type="match status" value="1"/>
</dbReference>
<keyword evidence="1 7" id="KW-0479">Metal-binding</keyword>
<feature type="compositionally biased region" description="Basic residues" evidence="9">
    <location>
        <begin position="447"/>
        <end position="456"/>
    </location>
</feature>
<name>A0A8I6RH98_CIMLE</name>
<dbReference type="PROSITE" id="PS50103">
    <property type="entry name" value="ZF_C3H1"/>
    <property type="match status" value="1"/>
</dbReference>
<feature type="compositionally biased region" description="Basic and acidic residues" evidence="9">
    <location>
        <begin position="457"/>
        <end position="469"/>
    </location>
</feature>
<dbReference type="Pfam" id="PF00076">
    <property type="entry name" value="RRM_1"/>
    <property type="match status" value="1"/>
</dbReference>
<dbReference type="OMA" id="RKCPKGN"/>
<dbReference type="InterPro" id="IPR003954">
    <property type="entry name" value="RRM_euk-type"/>
</dbReference>
<dbReference type="GO" id="GO:0089701">
    <property type="term" value="C:U2AF complex"/>
    <property type="evidence" value="ECO:0007669"/>
    <property type="project" value="InterPro"/>
</dbReference>
<feature type="compositionally biased region" description="Basic residues" evidence="9">
    <location>
        <begin position="400"/>
        <end position="411"/>
    </location>
</feature>
<dbReference type="SMART" id="SM00361">
    <property type="entry name" value="RRM_1"/>
    <property type="match status" value="1"/>
</dbReference>